<dbReference type="Proteomes" id="UP000664835">
    <property type="component" value="Unassembled WGS sequence"/>
</dbReference>
<keyword evidence="2" id="KW-1185">Reference proteome</keyword>
<dbReference type="EMBL" id="JAGETV010000003">
    <property type="protein sequence ID" value="MBO1926440.1"/>
    <property type="molecule type" value="Genomic_DNA"/>
</dbReference>
<accession>A0ABS3Q3M9</accession>
<dbReference type="SUPFAM" id="SSF55729">
    <property type="entry name" value="Acyl-CoA N-acyltransferases (Nat)"/>
    <property type="match status" value="1"/>
</dbReference>
<reference evidence="1 2" key="1">
    <citation type="submission" date="2021-03" db="EMBL/GenBank/DDBJ databases">
        <title>Thiomicrorhabdus sp.nov.,novel sulfur-oxidizing bacteria isolated from coastal sediment.</title>
        <authorList>
            <person name="Liu X."/>
        </authorList>
    </citation>
    <scope>NUCLEOTIDE SEQUENCE [LARGE SCALE GENOMIC DNA]</scope>
    <source>
        <strain evidence="1 2">6S2-11</strain>
    </source>
</reference>
<comment type="caution">
    <text evidence="1">The sequence shown here is derived from an EMBL/GenBank/DDBJ whole genome shotgun (WGS) entry which is preliminary data.</text>
</comment>
<name>A0ABS3Q3M9_9GAMM</name>
<sequence>MSLNAPPYLAVYGFVQMYNRFAPRQAIANLYTEMECFHHNMHYYPLSRNEEEYDNSYICSFYGAYIDYAREELDLIPSAWQRWLLHKASYLAGSWLKMAQINQSVCLNNWLFSTNPMCELPSEDLQEITQKLVHQNPFYNLSIRSLNEQHNAKLIQTLKQQGWLLLPARQVYLFSKDGDWPKRNNVKNDFRLLRKTELTLLNPSEHNREHFDEIEACFKQLFIEKHSSLNPQFSAPYLFELHRQHLLEFFSFCDADGKILATLGVFTHNGIMTAPIVGYDTTAPKNLGLYRLAIAQLLKLAQERNMDVNLSSGAAQFKRNRGGTPIIEYSAIYCRHLTFKQRWMLEQFSRVLNRYAPQFLQDNAL</sequence>
<proteinExistence type="predicted"/>
<dbReference type="InterPro" id="IPR016181">
    <property type="entry name" value="Acyl_CoA_acyltransferase"/>
</dbReference>
<evidence type="ECO:0000313" key="2">
    <source>
        <dbReference type="Proteomes" id="UP000664835"/>
    </source>
</evidence>
<dbReference type="RefSeq" id="WP_208147433.1">
    <property type="nucleotide sequence ID" value="NZ_JAGETV010000003.1"/>
</dbReference>
<organism evidence="1 2">
    <name type="scientific">Thiomicrorhabdus marina</name>
    <dbReference type="NCBI Taxonomy" id="2818442"/>
    <lineage>
        <taxon>Bacteria</taxon>
        <taxon>Pseudomonadati</taxon>
        <taxon>Pseudomonadota</taxon>
        <taxon>Gammaproteobacteria</taxon>
        <taxon>Thiotrichales</taxon>
        <taxon>Piscirickettsiaceae</taxon>
        <taxon>Thiomicrorhabdus</taxon>
    </lineage>
</organism>
<evidence type="ECO:0000313" key="1">
    <source>
        <dbReference type="EMBL" id="MBO1926440.1"/>
    </source>
</evidence>
<protein>
    <submittedName>
        <fullName evidence="1">GNAT family N-acetyltransferase</fullName>
    </submittedName>
</protein>
<gene>
    <name evidence="1" type="ORF">J3998_02540</name>
</gene>